<reference evidence="1 2" key="1">
    <citation type="journal article" date="2020" name="Phytopathology">
        <title>Genome Sequence Resources of Colletotrichum truncatum, C. plurivorum, C. musicola, and C. sojae: Four Species Pathogenic to Soybean (Glycine max).</title>
        <authorList>
            <person name="Rogerio F."/>
            <person name="Boufleur T.R."/>
            <person name="Ciampi-Guillardi M."/>
            <person name="Sukno S.A."/>
            <person name="Thon M.R."/>
            <person name="Massola Junior N.S."/>
            <person name="Baroncelli R."/>
        </authorList>
    </citation>
    <scope>NUCLEOTIDE SEQUENCE [LARGE SCALE GENOMIC DNA]</scope>
    <source>
        <strain evidence="1 2">CMES1059</strain>
    </source>
</reference>
<keyword evidence="2" id="KW-1185">Reference proteome</keyword>
<protein>
    <submittedName>
        <fullName evidence="1">Uncharacterized protein</fullName>
    </submittedName>
</protein>
<comment type="caution">
    <text evidence="1">The sequence shown here is derived from an EMBL/GenBank/DDBJ whole genome shotgun (WGS) entry which is preliminary data.</text>
</comment>
<evidence type="ECO:0000313" key="1">
    <source>
        <dbReference type="EMBL" id="KAL0932942.1"/>
    </source>
</evidence>
<organism evidence="1 2">
    <name type="scientific">Colletotrichum truncatum</name>
    <name type="common">Anthracnose fungus</name>
    <name type="synonym">Colletotrichum capsici</name>
    <dbReference type="NCBI Taxonomy" id="5467"/>
    <lineage>
        <taxon>Eukaryota</taxon>
        <taxon>Fungi</taxon>
        <taxon>Dikarya</taxon>
        <taxon>Ascomycota</taxon>
        <taxon>Pezizomycotina</taxon>
        <taxon>Sordariomycetes</taxon>
        <taxon>Hypocreomycetidae</taxon>
        <taxon>Glomerellales</taxon>
        <taxon>Glomerellaceae</taxon>
        <taxon>Colletotrichum</taxon>
        <taxon>Colletotrichum truncatum species complex</taxon>
    </lineage>
</organism>
<name>A0ACC3YP48_COLTU</name>
<evidence type="ECO:0000313" key="2">
    <source>
        <dbReference type="Proteomes" id="UP000805649"/>
    </source>
</evidence>
<gene>
    <name evidence="1" type="ORF">CTRU02_211905</name>
</gene>
<sequence>MSVLWPFASRKTEGHRHSSYVDGIATYARPFYWQKIAGKEIRPLPHSIDRSCSSPTVPGIKRDLPWLADVGLLVLRRLDS</sequence>
<dbReference type="Proteomes" id="UP000805649">
    <property type="component" value="Unassembled WGS sequence"/>
</dbReference>
<dbReference type="EMBL" id="VUJX02000008">
    <property type="protein sequence ID" value="KAL0932942.1"/>
    <property type="molecule type" value="Genomic_DNA"/>
</dbReference>
<proteinExistence type="predicted"/>
<accession>A0ACC3YP48</accession>